<feature type="modified residue" description="4-aspartylphosphate" evidence="5">
    <location>
        <position position="61"/>
    </location>
</feature>
<keyword evidence="5" id="KW-0597">Phosphoprotein</keyword>
<dbReference type="OrthoDB" id="9804019at2"/>
<dbReference type="Pfam" id="PF02954">
    <property type="entry name" value="HTH_8"/>
    <property type="match status" value="1"/>
</dbReference>
<sequence length="470" mass="52503">MHTSCYPQRGILLVDDEEAFLRSMSVALERQAGFSHLYRCQDSRQAMSMLATHPIGIVLLDLTMPYLSGEELLSQISAQHPDISVIIISGLNQLETAMDCIRSGAFDYYVKTTEERRLIDGIKRAVQMQQMQAENQALRQRVLSDTLEQPEVFAQVITQNKAMRAIFQYLESISTSLQPVLISGESGVGKEQIAQAIHTLSRSHGPLISVNVAGLDDNVFSDTLFGHRRGAFTGADTARSGMIEQATGGTLFLDEIGDLSPASQVKLLRLIQEGEYYPLGSDRPKRLRARIIAATHQDLEAKLASNDFRNDLYYRLKVHHVEVPPLRQRLDDLPLLLDYFLAEAAKELSKSTPTAPKELYALLSHYHWPGNIRELKALVYDAVSRHKARVLSMDVFRQVIHSESKTLDTSANASDRVYFPSEKPLPTVQEINQLLIDEAMTRAQGNQSLAARLIGLSQPALNKRLKKSAP</sequence>
<evidence type="ECO:0000259" key="6">
    <source>
        <dbReference type="PROSITE" id="PS50045"/>
    </source>
</evidence>
<dbReference type="Gene3D" id="3.40.50.300">
    <property type="entry name" value="P-loop containing nucleotide triphosphate hydrolases"/>
    <property type="match status" value="1"/>
</dbReference>
<dbReference type="PRINTS" id="PR01590">
    <property type="entry name" value="HTHFIS"/>
</dbReference>
<keyword evidence="3" id="KW-0805">Transcription regulation</keyword>
<dbReference type="GO" id="GO:0005524">
    <property type="term" value="F:ATP binding"/>
    <property type="evidence" value="ECO:0007669"/>
    <property type="project" value="UniProtKB-KW"/>
</dbReference>
<keyword evidence="4" id="KW-0804">Transcription</keyword>
<dbReference type="PROSITE" id="PS00675">
    <property type="entry name" value="SIGMA54_INTERACT_1"/>
    <property type="match status" value="1"/>
</dbReference>
<dbReference type="Gene3D" id="3.40.50.2300">
    <property type="match status" value="1"/>
</dbReference>
<dbReference type="InterPro" id="IPR027417">
    <property type="entry name" value="P-loop_NTPase"/>
</dbReference>
<dbReference type="STRING" id="1137284.GCA_001418205_01563"/>
<dbReference type="InterPro" id="IPR009057">
    <property type="entry name" value="Homeodomain-like_sf"/>
</dbReference>
<evidence type="ECO:0000256" key="4">
    <source>
        <dbReference type="ARBA" id="ARBA00023163"/>
    </source>
</evidence>
<dbReference type="InterPro" id="IPR025944">
    <property type="entry name" value="Sigma_54_int_dom_CS"/>
</dbReference>
<dbReference type="InterPro" id="IPR001789">
    <property type="entry name" value="Sig_transdc_resp-reg_receiver"/>
</dbReference>
<reference evidence="9" key="1">
    <citation type="submission" date="2015-08" db="EMBL/GenBank/DDBJ databases">
        <authorList>
            <person name="Varghese N."/>
        </authorList>
    </citation>
    <scope>NUCLEOTIDE SEQUENCE [LARGE SCALE GENOMIC DNA]</scope>
    <source>
        <strain evidence="9">JCM 18476</strain>
    </source>
</reference>
<gene>
    <name evidence="8" type="ORF">Ga0061065_104143</name>
</gene>
<dbReference type="GO" id="GO:0043565">
    <property type="term" value="F:sequence-specific DNA binding"/>
    <property type="evidence" value="ECO:0007669"/>
    <property type="project" value="InterPro"/>
</dbReference>
<dbReference type="SMART" id="SM00382">
    <property type="entry name" value="AAA"/>
    <property type="match status" value="1"/>
</dbReference>
<dbReference type="Pfam" id="PF00158">
    <property type="entry name" value="Sigma54_activat"/>
    <property type="match status" value="1"/>
</dbReference>
<dbReference type="AlphaFoldDB" id="A0A0K6IK83"/>
<dbReference type="Pfam" id="PF00072">
    <property type="entry name" value="Response_reg"/>
    <property type="match status" value="1"/>
</dbReference>
<keyword evidence="9" id="KW-1185">Reference proteome</keyword>
<proteinExistence type="predicted"/>
<dbReference type="SUPFAM" id="SSF52540">
    <property type="entry name" value="P-loop containing nucleoside triphosphate hydrolases"/>
    <property type="match status" value="1"/>
</dbReference>
<dbReference type="PROSITE" id="PS00688">
    <property type="entry name" value="SIGMA54_INTERACT_3"/>
    <property type="match status" value="1"/>
</dbReference>
<evidence type="ECO:0000256" key="3">
    <source>
        <dbReference type="ARBA" id="ARBA00023015"/>
    </source>
</evidence>
<feature type="domain" description="Sigma-54 factor interaction" evidence="6">
    <location>
        <begin position="156"/>
        <end position="384"/>
    </location>
</feature>
<dbReference type="Pfam" id="PF25601">
    <property type="entry name" value="AAA_lid_14"/>
    <property type="match status" value="1"/>
</dbReference>
<dbReference type="GO" id="GO:0006355">
    <property type="term" value="P:regulation of DNA-templated transcription"/>
    <property type="evidence" value="ECO:0007669"/>
    <property type="project" value="InterPro"/>
</dbReference>
<dbReference type="EMBL" id="CYHG01000004">
    <property type="protein sequence ID" value="CUB03712.1"/>
    <property type="molecule type" value="Genomic_DNA"/>
</dbReference>
<dbReference type="PANTHER" id="PTHR32071">
    <property type="entry name" value="TRANSCRIPTIONAL REGULATORY PROTEIN"/>
    <property type="match status" value="1"/>
</dbReference>
<dbReference type="CDD" id="cd00009">
    <property type="entry name" value="AAA"/>
    <property type="match status" value="1"/>
</dbReference>
<dbReference type="PANTHER" id="PTHR32071:SF13">
    <property type="entry name" value="RESPONSE REGULATOR HSFA"/>
    <property type="match status" value="1"/>
</dbReference>
<dbReference type="SUPFAM" id="SSF46689">
    <property type="entry name" value="Homeodomain-like"/>
    <property type="match status" value="1"/>
</dbReference>
<evidence type="ECO:0000313" key="8">
    <source>
        <dbReference type="EMBL" id="CUB03712.1"/>
    </source>
</evidence>
<evidence type="ECO:0000259" key="7">
    <source>
        <dbReference type="PROSITE" id="PS50110"/>
    </source>
</evidence>
<evidence type="ECO:0000256" key="5">
    <source>
        <dbReference type="PROSITE-ProRule" id="PRU00169"/>
    </source>
</evidence>
<dbReference type="Proteomes" id="UP000182769">
    <property type="component" value="Unassembled WGS sequence"/>
</dbReference>
<dbReference type="Gene3D" id="1.10.8.60">
    <property type="match status" value="1"/>
</dbReference>
<keyword evidence="8" id="KW-0238">DNA-binding</keyword>
<dbReference type="InterPro" id="IPR002078">
    <property type="entry name" value="Sigma_54_int"/>
</dbReference>
<evidence type="ECO:0000256" key="1">
    <source>
        <dbReference type="ARBA" id="ARBA00022741"/>
    </source>
</evidence>
<protein>
    <submittedName>
        <fullName evidence="8">DNA-binding transcriptional response regulator, NtrC family, contains REC, AAA-type ATPase, and a Fis-type DNA-binding domains</fullName>
    </submittedName>
</protein>
<dbReference type="InterPro" id="IPR002197">
    <property type="entry name" value="HTH_Fis"/>
</dbReference>
<dbReference type="PROSITE" id="PS50110">
    <property type="entry name" value="RESPONSE_REGULATORY"/>
    <property type="match status" value="1"/>
</dbReference>
<dbReference type="RefSeq" id="WP_055462670.1">
    <property type="nucleotide sequence ID" value="NZ_CYHG01000004.1"/>
</dbReference>
<dbReference type="InterPro" id="IPR011006">
    <property type="entry name" value="CheY-like_superfamily"/>
</dbReference>
<keyword evidence="2" id="KW-0067">ATP-binding</keyword>
<dbReference type="SMART" id="SM00448">
    <property type="entry name" value="REC"/>
    <property type="match status" value="1"/>
</dbReference>
<evidence type="ECO:0000313" key="9">
    <source>
        <dbReference type="Proteomes" id="UP000182769"/>
    </source>
</evidence>
<dbReference type="InterPro" id="IPR003593">
    <property type="entry name" value="AAA+_ATPase"/>
</dbReference>
<dbReference type="GO" id="GO:0000160">
    <property type="term" value="P:phosphorelay signal transduction system"/>
    <property type="evidence" value="ECO:0007669"/>
    <property type="project" value="InterPro"/>
</dbReference>
<accession>A0A0K6IK83</accession>
<feature type="domain" description="Response regulatory" evidence="7">
    <location>
        <begin position="10"/>
        <end position="126"/>
    </location>
</feature>
<dbReference type="PROSITE" id="PS50045">
    <property type="entry name" value="SIGMA54_INTERACT_4"/>
    <property type="match status" value="1"/>
</dbReference>
<dbReference type="InterPro" id="IPR025662">
    <property type="entry name" value="Sigma_54_int_dom_ATP-bd_1"/>
</dbReference>
<organism evidence="8 9">
    <name type="scientific">Marinomonas fungiae</name>
    <dbReference type="NCBI Taxonomy" id="1137284"/>
    <lineage>
        <taxon>Bacteria</taxon>
        <taxon>Pseudomonadati</taxon>
        <taxon>Pseudomonadota</taxon>
        <taxon>Gammaproteobacteria</taxon>
        <taxon>Oceanospirillales</taxon>
        <taxon>Oceanospirillaceae</taxon>
        <taxon>Marinomonas</taxon>
    </lineage>
</organism>
<dbReference type="SUPFAM" id="SSF52172">
    <property type="entry name" value="CheY-like"/>
    <property type="match status" value="1"/>
</dbReference>
<name>A0A0K6IK83_9GAMM</name>
<dbReference type="FunFam" id="3.40.50.300:FF:000006">
    <property type="entry name" value="DNA-binding transcriptional regulator NtrC"/>
    <property type="match status" value="1"/>
</dbReference>
<dbReference type="InterPro" id="IPR058031">
    <property type="entry name" value="AAA_lid_NorR"/>
</dbReference>
<keyword evidence="1" id="KW-0547">Nucleotide-binding</keyword>
<evidence type="ECO:0000256" key="2">
    <source>
        <dbReference type="ARBA" id="ARBA00022840"/>
    </source>
</evidence>
<dbReference type="Gene3D" id="1.10.10.60">
    <property type="entry name" value="Homeodomain-like"/>
    <property type="match status" value="1"/>
</dbReference>